<accession>A0A9D1DCE2</accession>
<dbReference type="Proteomes" id="UP000886749">
    <property type="component" value="Unassembled WGS sequence"/>
</dbReference>
<sequence>MAPHLKNSSYRKEVLAFAAQRYGTQPEFLWASNPQYAVLRHSHNRKWYGLIMNVSGERLGLEESGQVDILDLKCDPIMIGSLLSQPGILPGYHMHKGNWISVLLDGTVELEQIFFLLDLSFSLTSRRGSQRPSNAMVDRDWLIPANPHYFDLEKAFAQSDVITWKQSSRVLVGDLIYIYMAAPVSAVLYQCRAVEVDIPYQYQDQNVRMNRVMKIKLLHRFSPDQLSREVLREYGVTAVRGPRSVPNRLHWKIHSLLNMEDSEK</sequence>
<name>A0A9D1DCE2_9FIRM</name>
<proteinExistence type="predicted"/>
<comment type="caution">
    <text evidence="1">The sequence shown here is derived from an EMBL/GenBank/DDBJ whole genome shotgun (WGS) entry which is preliminary data.</text>
</comment>
<dbReference type="PANTHER" id="PTHR35145">
    <property type="entry name" value="CYTOPLASMIC PROTEIN-RELATED"/>
    <property type="match status" value="1"/>
</dbReference>
<evidence type="ECO:0000313" key="2">
    <source>
        <dbReference type="Proteomes" id="UP000886749"/>
    </source>
</evidence>
<keyword evidence="1" id="KW-0238">DNA-binding</keyword>
<dbReference type="Gene3D" id="3.90.1150.30">
    <property type="match status" value="1"/>
</dbReference>
<dbReference type="InterPro" id="IPR007351">
    <property type="entry name" value="YjbR"/>
</dbReference>
<gene>
    <name evidence="1" type="ORF">IAB36_05060</name>
</gene>
<dbReference type="AlphaFoldDB" id="A0A9D1DCE2"/>
<evidence type="ECO:0000313" key="1">
    <source>
        <dbReference type="EMBL" id="HIR41177.1"/>
    </source>
</evidence>
<reference evidence="1" key="2">
    <citation type="journal article" date="2021" name="PeerJ">
        <title>Extensive microbial diversity within the chicken gut microbiome revealed by metagenomics and culture.</title>
        <authorList>
            <person name="Gilroy R."/>
            <person name="Ravi A."/>
            <person name="Getino M."/>
            <person name="Pursley I."/>
            <person name="Horton D.L."/>
            <person name="Alikhan N.F."/>
            <person name="Baker D."/>
            <person name="Gharbi K."/>
            <person name="Hall N."/>
            <person name="Watson M."/>
            <person name="Adriaenssens E.M."/>
            <person name="Foster-Nyarko E."/>
            <person name="Jarju S."/>
            <person name="Secka A."/>
            <person name="Antonio M."/>
            <person name="Oren A."/>
            <person name="Chaudhuri R.R."/>
            <person name="La Ragione R."/>
            <person name="Hildebrand F."/>
            <person name="Pallen M.J."/>
        </authorList>
    </citation>
    <scope>NUCLEOTIDE SEQUENCE</scope>
    <source>
        <strain evidence="1">CHK184-25365</strain>
    </source>
</reference>
<dbReference type="InterPro" id="IPR038056">
    <property type="entry name" value="YjbR-like_sf"/>
</dbReference>
<organism evidence="1 2">
    <name type="scientific">Candidatus Egerieicola pullicola</name>
    <dbReference type="NCBI Taxonomy" id="2840775"/>
    <lineage>
        <taxon>Bacteria</taxon>
        <taxon>Bacillati</taxon>
        <taxon>Bacillota</taxon>
        <taxon>Clostridia</taxon>
        <taxon>Eubacteriales</taxon>
        <taxon>Oscillospiraceae</taxon>
        <taxon>Oscillospiraceae incertae sedis</taxon>
        <taxon>Candidatus Egerieicola</taxon>
    </lineage>
</organism>
<dbReference type="PANTHER" id="PTHR35145:SF1">
    <property type="entry name" value="CYTOPLASMIC PROTEIN"/>
    <property type="match status" value="1"/>
</dbReference>
<dbReference type="GO" id="GO:0003677">
    <property type="term" value="F:DNA binding"/>
    <property type="evidence" value="ECO:0007669"/>
    <property type="project" value="UniProtKB-KW"/>
</dbReference>
<dbReference type="Pfam" id="PF04237">
    <property type="entry name" value="YjbR"/>
    <property type="match status" value="1"/>
</dbReference>
<reference evidence="1" key="1">
    <citation type="submission" date="2020-10" db="EMBL/GenBank/DDBJ databases">
        <authorList>
            <person name="Gilroy R."/>
        </authorList>
    </citation>
    <scope>NUCLEOTIDE SEQUENCE</scope>
    <source>
        <strain evidence="1">CHK184-25365</strain>
    </source>
</reference>
<dbReference type="EMBL" id="DVGY01000111">
    <property type="protein sequence ID" value="HIR41177.1"/>
    <property type="molecule type" value="Genomic_DNA"/>
</dbReference>
<protein>
    <submittedName>
        <fullName evidence="1">MmcQ/YjbR family DNA-binding protein</fullName>
    </submittedName>
</protein>
<dbReference type="InterPro" id="IPR058532">
    <property type="entry name" value="YjbR/MT2646/Rv2570-like"/>
</dbReference>
<dbReference type="SUPFAM" id="SSF142906">
    <property type="entry name" value="YjbR-like"/>
    <property type="match status" value="1"/>
</dbReference>